<evidence type="ECO:0000256" key="1">
    <source>
        <dbReference type="SAM" id="MobiDB-lite"/>
    </source>
</evidence>
<sequence>MVINHPATTITPGGAQKKSKNPRSFSKFIPQQTSLLLNNRRLPNHSASVRQISHGALSCHLGRDRFSTFAAPKGKLRGRDRIRYTALSLENTVIYSNDGETFKNNASKFVNKPCLIPWLTKWNNLAQLNSYAQTGKENVFI</sequence>
<evidence type="ECO:0000313" key="2">
    <source>
        <dbReference type="EMBL" id="GFU02188.1"/>
    </source>
</evidence>
<dbReference type="AlphaFoldDB" id="A0A8X6Q4Q6"/>
<dbReference type="EMBL" id="BMAW01076581">
    <property type="protein sequence ID" value="GFU02188.1"/>
    <property type="molecule type" value="Genomic_DNA"/>
</dbReference>
<comment type="caution">
    <text evidence="2">The sequence shown here is derived from an EMBL/GenBank/DDBJ whole genome shotgun (WGS) entry which is preliminary data.</text>
</comment>
<organism evidence="2 3">
    <name type="scientific">Nephila pilipes</name>
    <name type="common">Giant wood spider</name>
    <name type="synonym">Nephila maculata</name>
    <dbReference type="NCBI Taxonomy" id="299642"/>
    <lineage>
        <taxon>Eukaryota</taxon>
        <taxon>Metazoa</taxon>
        <taxon>Ecdysozoa</taxon>
        <taxon>Arthropoda</taxon>
        <taxon>Chelicerata</taxon>
        <taxon>Arachnida</taxon>
        <taxon>Araneae</taxon>
        <taxon>Araneomorphae</taxon>
        <taxon>Entelegynae</taxon>
        <taxon>Araneoidea</taxon>
        <taxon>Nephilidae</taxon>
        <taxon>Nephila</taxon>
    </lineage>
</organism>
<gene>
    <name evidence="2" type="ORF">NPIL_396841</name>
</gene>
<evidence type="ECO:0000313" key="3">
    <source>
        <dbReference type="Proteomes" id="UP000887013"/>
    </source>
</evidence>
<feature type="compositionally biased region" description="Polar residues" evidence="1">
    <location>
        <begin position="1"/>
        <end position="11"/>
    </location>
</feature>
<protein>
    <submittedName>
        <fullName evidence="2">Uncharacterized protein</fullName>
    </submittedName>
</protein>
<accession>A0A8X6Q4Q6</accession>
<keyword evidence="3" id="KW-1185">Reference proteome</keyword>
<name>A0A8X6Q4Q6_NEPPI</name>
<reference evidence="2" key="1">
    <citation type="submission" date="2020-08" db="EMBL/GenBank/DDBJ databases">
        <title>Multicomponent nature underlies the extraordinary mechanical properties of spider dragline silk.</title>
        <authorList>
            <person name="Kono N."/>
            <person name="Nakamura H."/>
            <person name="Mori M."/>
            <person name="Yoshida Y."/>
            <person name="Ohtoshi R."/>
            <person name="Malay A.D."/>
            <person name="Moran D.A.P."/>
            <person name="Tomita M."/>
            <person name="Numata K."/>
            <person name="Arakawa K."/>
        </authorList>
    </citation>
    <scope>NUCLEOTIDE SEQUENCE</scope>
</reference>
<proteinExistence type="predicted"/>
<dbReference type="Proteomes" id="UP000887013">
    <property type="component" value="Unassembled WGS sequence"/>
</dbReference>
<feature type="region of interest" description="Disordered" evidence="1">
    <location>
        <begin position="1"/>
        <end position="23"/>
    </location>
</feature>